<dbReference type="GO" id="GO:0003676">
    <property type="term" value="F:nucleic acid binding"/>
    <property type="evidence" value="ECO:0007669"/>
    <property type="project" value="InterPro"/>
</dbReference>
<feature type="region of interest" description="Disordered" evidence="1">
    <location>
        <begin position="146"/>
        <end position="176"/>
    </location>
</feature>
<sequence>MQVEGTYDTRERTMIQYLENVREQIARFDKCTVQQIPRNENERADALSKFGAMVAGVSRKITIMVKERPAIEEPKELQAIEEDRSWKSDLIRCLKDATLPDDPIAAKRLKFKAARFTMIGEELYKRTISGLLLKCLVQRIENTTEFHGGRKPTGKRANRGDQSHDLTALENKVGRS</sequence>
<protein>
    <recommendedName>
        <fullName evidence="3">RNase H type-1 domain-containing protein</fullName>
    </recommendedName>
</protein>
<dbReference type="AlphaFoldDB" id="A0AAW2X7E3"/>
<reference evidence="2" key="2">
    <citation type="journal article" date="2024" name="Plant">
        <title>Genomic evolution and insights into agronomic trait innovations of Sesamum species.</title>
        <authorList>
            <person name="Miao H."/>
            <person name="Wang L."/>
            <person name="Qu L."/>
            <person name="Liu H."/>
            <person name="Sun Y."/>
            <person name="Le M."/>
            <person name="Wang Q."/>
            <person name="Wei S."/>
            <person name="Zheng Y."/>
            <person name="Lin W."/>
            <person name="Duan Y."/>
            <person name="Cao H."/>
            <person name="Xiong S."/>
            <person name="Wang X."/>
            <person name="Wei L."/>
            <person name="Li C."/>
            <person name="Ma Q."/>
            <person name="Ju M."/>
            <person name="Zhao R."/>
            <person name="Li G."/>
            <person name="Mu C."/>
            <person name="Tian Q."/>
            <person name="Mei H."/>
            <person name="Zhang T."/>
            <person name="Gao T."/>
            <person name="Zhang H."/>
        </authorList>
    </citation>
    <scope>NUCLEOTIDE SEQUENCE</scope>
    <source>
        <strain evidence="2">KEN1</strain>
    </source>
</reference>
<organism evidence="2">
    <name type="scientific">Sesamum latifolium</name>
    <dbReference type="NCBI Taxonomy" id="2727402"/>
    <lineage>
        <taxon>Eukaryota</taxon>
        <taxon>Viridiplantae</taxon>
        <taxon>Streptophyta</taxon>
        <taxon>Embryophyta</taxon>
        <taxon>Tracheophyta</taxon>
        <taxon>Spermatophyta</taxon>
        <taxon>Magnoliopsida</taxon>
        <taxon>eudicotyledons</taxon>
        <taxon>Gunneridae</taxon>
        <taxon>Pentapetalae</taxon>
        <taxon>asterids</taxon>
        <taxon>lamiids</taxon>
        <taxon>Lamiales</taxon>
        <taxon>Pedaliaceae</taxon>
        <taxon>Sesamum</taxon>
    </lineage>
</organism>
<dbReference type="PANTHER" id="PTHR48475">
    <property type="entry name" value="RIBONUCLEASE H"/>
    <property type="match status" value="1"/>
</dbReference>
<reference evidence="2" key="1">
    <citation type="submission" date="2020-06" db="EMBL/GenBank/DDBJ databases">
        <authorList>
            <person name="Li T."/>
            <person name="Hu X."/>
            <person name="Zhang T."/>
            <person name="Song X."/>
            <person name="Zhang H."/>
            <person name="Dai N."/>
            <person name="Sheng W."/>
            <person name="Hou X."/>
            <person name="Wei L."/>
        </authorList>
    </citation>
    <scope>NUCLEOTIDE SEQUENCE</scope>
    <source>
        <strain evidence="2">KEN1</strain>
        <tissue evidence="2">Leaf</tissue>
    </source>
</reference>
<gene>
    <name evidence="2" type="ORF">Slati_1932500</name>
</gene>
<evidence type="ECO:0000256" key="1">
    <source>
        <dbReference type="SAM" id="MobiDB-lite"/>
    </source>
</evidence>
<dbReference type="InterPro" id="IPR036397">
    <property type="entry name" value="RNaseH_sf"/>
</dbReference>
<dbReference type="Gene3D" id="3.30.420.10">
    <property type="entry name" value="Ribonuclease H-like superfamily/Ribonuclease H"/>
    <property type="match status" value="1"/>
</dbReference>
<dbReference type="PANTHER" id="PTHR48475:SF2">
    <property type="entry name" value="RIBONUCLEASE H"/>
    <property type="match status" value="1"/>
</dbReference>
<comment type="caution">
    <text evidence="2">The sequence shown here is derived from an EMBL/GenBank/DDBJ whole genome shotgun (WGS) entry which is preliminary data.</text>
</comment>
<proteinExistence type="predicted"/>
<evidence type="ECO:0000313" key="2">
    <source>
        <dbReference type="EMBL" id="KAL0448046.1"/>
    </source>
</evidence>
<dbReference type="EMBL" id="JACGWN010000006">
    <property type="protein sequence ID" value="KAL0448046.1"/>
    <property type="molecule type" value="Genomic_DNA"/>
</dbReference>
<accession>A0AAW2X7E3</accession>
<name>A0AAW2X7E3_9LAMI</name>
<evidence type="ECO:0008006" key="3">
    <source>
        <dbReference type="Google" id="ProtNLM"/>
    </source>
</evidence>